<dbReference type="STRING" id="231916.A0A409VUR4"/>
<accession>A0A409VUR4</accession>
<dbReference type="Pfam" id="PF01822">
    <property type="entry name" value="WSC"/>
    <property type="match status" value="2"/>
</dbReference>
<proteinExistence type="predicted"/>
<evidence type="ECO:0000256" key="7">
    <source>
        <dbReference type="SAM" id="SignalP"/>
    </source>
</evidence>
<evidence type="ECO:0000313" key="9">
    <source>
        <dbReference type="EMBL" id="PPQ69995.1"/>
    </source>
</evidence>
<dbReference type="GO" id="GO:0005886">
    <property type="term" value="C:plasma membrane"/>
    <property type="evidence" value="ECO:0007669"/>
    <property type="project" value="TreeGrafter"/>
</dbReference>
<keyword evidence="4" id="KW-1133">Transmembrane helix</keyword>
<dbReference type="Proteomes" id="UP000284706">
    <property type="component" value="Unassembled WGS sequence"/>
</dbReference>
<dbReference type="OrthoDB" id="5985073at2759"/>
<comment type="subcellular location">
    <subcellularLocation>
        <location evidence="1">Membrane</location>
        <topology evidence="1">Single-pass membrane protein</topology>
    </subcellularLocation>
</comment>
<dbReference type="SMART" id="SM00321">
    <property type="entry name" value="WSC"/>
    <property type="match status" value="2"/>
</dbReference>
<sequence length="309" mass="32323">MPMMADQLLFLLTVWFTMAPFVAVNAQRLSANASVLPAGWSGTPQCIADTFPDEPIFLQLLFGPNFTDPVHLTIESCVEFCDAQGSRLAGLKGTECRCGNLLNGFESFESDPGECNVVGFDTACPGNTAEACGLAIGSPPLVNIFQNFASQFECSDTIWPGGAPLTPSGSWRFSYFYTDSYSARALPHSAVTTPAPLPRGNLTVQACISACESQGFTIAGVEFGAECFCGNAIASTSHPITNCSLLPVPNFSGSATSGALIPCTGDPDNFCGGPDIISIFTLPGTGLVPVLPFDAALDDFCPGNCIGHT</sequence>
<dbReference type="InParanoid" id="A0A409VUR4"/>
<name>A0A409VUR4_9AGAR</name>
<keyword evidence="6" id="KW-0325">Glycoprotein</keyword>
<dbReference type="EMBL" id="NHYE01005556">
    <property type="protein sequence ID" value="PPQ69995.1"/>
    <property type="molecule type" value="Genomic_DNA"/>
</dbReference>
<feature type="signal peptide" evidence="7">
    <location>
        <begin position="1"/>
        <end position="26"/>
    </location>
</feature>
<dbReference type="AlphaFoldDB" id="A0A409VUR4"/>
<feature type="chain" id="PRO_5019151744" description="WSC domain-containing protein" evidence="7">
    <location>
        <begin position="27"/>
        <end position="309"/>
    </location>
</feature>
<evidence type="ECO:0000259" key="8">
    <source>
        <dbReference type="PROSITE" id="PS51212"/>
    </source>
</evidence>
<evidence type="ECO:0000256" key="6">
    <source>
        <dbReference type="ARBA" id="ARBA00023180"/>
    </source>
</evidence>
<feature type="domain" description="WSC" evidence="8">
    <location>
        <begin position="40"/>
        <end position="148"/>
    </location>
</feature>
<dbReference type="PROSITE" id="PS51212">
    <property type="entry name" value="WSC"/>
    <property type="match status" value="2"/>
</dbReference>
<dbReference type="InterPro" id="IPR051836">
    <property type="entry name" value="Kremen_rcpt"/>
</dbReference>
<comment type="caution">
    <text evidence="9">The sequence shown here is derived from an EMBL/GenBank/DDBJ whole genome shotgun (WGS) entry which is preliminary data.</text>
</comment>
<evidence type="ECO:0000256" key="5">
    <source>
        <dbReference type="ARBA" id="ARBA00023136"/>
    </source>
</evidence>
<organism evidence="9 10">
    <name type="scientific">Gymnopilus dilepis</name>
    <dbReference type="NCBI Taxonomy" id="231916"/>
    <lineage>
        <taxon>Eukaryota</taxon>
        <taxon>Fungi</taxon>
        <taxon>Dikarya</taxon>
        <taxon>Basidiomycota</taxon>
        <taxon>Agaricomycotina</taxon>
        <taxon>Agaricomycetes</taxon>
        <taxon>Agaricomycetidae</taxon>
        <taxon>Agaricales</taxon>
        <taxon>Agaricineae</taxon>
        <taxon>Hymenogastraceae</taxon>
        <taxon>Gymnopilus</taxon>
    </lineage>
</organism>
<keyword evidence="5" id="KW-0472">Membrane</keyword>
<evidence type="ECO:0000256" key="1">
    <source>
        <dbReference type="ARBA" id="ARBA00004167"/>
    </source>
</evidence>
<dbReference type="PANTHER" id="PTHR24269">
    <property type="entry name" value="KREMEN PROTEIN"/>
    <property type="match status" value="1"/>
</dbReference>
<evidence type="ECO:0000256" key="3">
    <source>
        <dbReference type="ARBA" id="ARBA00022729"/>
    </source>
</evidence>
<evidence type="ECO:0000313" key="10">
    <source>
        <dbReference type="Proteomes" id="UP000284706"/>
    </source>
</evidence>
<keyword evidence="3 7" id="KW-0732">Signal</keyword>
<keyword evidence="2" id="KW-0812">Transmembrane</keyword>
<keyword evidence="10" id="KW-1185">Reference proteome</keyword>
<protein>
    <recommendedName>
        <fullName evidence="8">WSC domain-containing protein</fullName>
    </recommendedName>
</protein>
<evidence type="ECO:0000256" key="2">
    <source>
        <dbReference type="ARBA" id="ARBA00022692"/>
    </source>
</evidence>
<evidence type="ECO:0000256" key="4">
    <source>
        <dbReference type="ARBA" id="ARBA00022989"/>
    </source>
</evidence>
<feature type="domain" description="WSC" evidence="8">
    <location>
        <begin position="170"/>
        <end position="283"/>
    </location>
</feature>
<dbReference type="InterPro" id="IPR002889">
    <property type="entry name" value="WSC_carb-bd"/>
</dbReference>
<dbReference type="PANTHER" id="PTHR24269:SF16">
    <property type="entry name" value="PROTEIN SLG1"/>
    <property type="match status" value="1"/>
</dbReference>
<reference evidence="9 10" key="1">
    <citation type="journal article" date="2018" name="Evol. Lett.">
        <title>Horizontal gene cluster transfer increased hallucinogenic mushroom diversity.</title>
        <authorList>
            <person name="Reynolds H.T."/>
            <person name="Vijayakumar V."/>
            <person name="Gluck-Thaler E."/>
            <person name="Korotkin H.B."/>
            <person name="Matheny P.B."/>
            <person name="Slot J.C."/>
        </authorList>
    </citation>
    <scope>NUCLEOTIDE SEQUENCE [LARGE SCALE GENOMIC DNA]</scope>
    <source>
        <strain evidence="9 10">SRW20</strain>
    </source>
</reference>
<gene>
    <name evidence="9" type="ORF">CVT26_013283</name>
</gene>